<evidence type="ECO:0000256" key="2">
    <source>
        <dbReference type="ARBA" id="ARBA00023125"/>
    </source>
</evidence>
<feature type="domain" description="Tyr recombinase" evidence="4">
    <location>
        <begin position="86"/>
        <end position="287"/>
    </location>
</feature>
<reference evidence="5" key="1">
    <citation type="submission" date="2021-05" db="EMBL/GenBank/DDBJ databases">
        <title>Infant gut strain persistence is associated with maternal origin, phylogeny, and functional potential including surface adhesion and iron acquisition.</title>
        <authorList>
            <person name="Lou Y.C."/>
        </authorList>
    </citation>
    <scope>NUCLEOTIDE SEQUENCE</scope>
    <source>
        <strain evidence="5">L3_122_031G1_dasL3_122_031G1_maxbin2.maxbin.025s ta_sub</strain>
    </source>
</reference>
<protein>
    <submittedName>
        <fullName evidence="5">Site-specific integrase</fullName>
    </submittedName>
</protein>
<dbReference type="AlphaFoldDB" id="A0A943LTL5"/>
<evidence type="ECO:0000313" key="5">
    <source>
        <dbReference type="EMBL" id="MBS6098927.1"/>
    </source>
</evidence>
<comment type="similarity">
    <text evidence="1">Belongs to the 'phage' integrase family.</text>
</comment>
<sequence length="304" mass="34815">MKSLAASVKRISDTIEQGTILSNINVRLIQSLLDTEEWTDSQKYRAKTVLNTFFDYAIDQQLITENPSRKARLPKKTNKLEKQQAAKNKYLEPDEYSRLLKELYRKDITLRYALACEFMLLNGCRIGELAGLTVSDYHKETRSLDIHTSFNRYIPENEGTKTVASYRTTYLTNREMEIIDQILELKELSETTNPDWYHSDKIFTTNTGKPIHSTILSASLQRANTRLETPIDKHLSPHIFRHTTISILAENNVPLKTIMDRVGHADSEVTTSIYTHVTRNMKDQAVNVLDNIITNNLAPSLPLG</sequence>
<dbReference type="PROSITE" id="PS51898">
    <property type="entry name" value="TYR_RECOMBINASE"/>
    <property type="match status" value="1"/>
</dbReference>
<accession>A0A943LTL5</accession>
<dbReference type="InterPro" id="IPR010998">
    <property type="entry name" value="Integrase_recombinase_N"/>
</dbReference>
<gene>
    <name evidence="5" type="ORF">KH901_11035</name>
</gene>
<evidence type="ECO:0000313" key="6">
    <source>
        <dbReference type="Proteomes" id="UP000703822"/>
    </source>
</evidence>
<evidence type="ECO:0000259" key="4">
    <source>
        <dbReference type="PROSITE" id="PS51898"/>
    </source>
</evidence>
<keyword evidence="2" id="KW-0238">DNA-binding</keyword>
<proteinExistence type="inferred from homology"/>
<dbReference type="InterPro" id="IPR050090">
    <property type="entry name" value="Tyrosine_recombinase_XerCD"/>
</dbReference>
<dbReference type="CDD" id="cd01189">
    <property type="entry name" value="INT_ICEBs1_C_like"/>
    <property type="match status" value="1"/>
</dbReference>
<dbReference type="SUPFAM" id="SSF56349">
    <property type="entry name" value="DNA breaking-rejoining enzymes"/>
    <property type="match status" value="1"/>
</dbReference>
<dbReference type="InterPro" id="IPR011010">
    <property type="entry name" value="DNA_brk_join_enz"/>
</dbReference>
<evidence type="ECO:0000256" key="1">
    <source>
        <dbReference type="ARBA" id="ARBA00008857"/>
    </source>
</evidence>
<name>A0A943LTL5_STRVE</name>
<dbReference type="GO" id="GO:0003677">
    <property type="term" value="F:DNA binding"/>
    <property type="evidence" value="ECO:0007669"/>
    <property type="project" value="UniProtKB-KW"/>
</dbReference>
<dbReference type="PANTHER" id="PTHR30349">
    <property type="entry name" value="PHAGE INTEGRASE-RELATED"/>
    <property type="match status" value="1"/>
</dbReference>
<organism evidence="5 6">
    <name type="scientific">Streptococcus vestibularis</name>
    <dbReference type="NCBI Taxonomy" id="1343"/>
    <lineage>
        <taxon>Bacteria</taxon>
        <taxon>Bacillati</taxon>
        <taxon>Bacillota</taxon>
        <taxon>Bacilli</taxon>
        <taxon>Lactobacillales</taxon>
        <taxon>Streptococcaceae</taxon>
        <taxon>Streptococcus</taxon>
    </lineage>
</organism>
<dbReference type="InterPro" id="IPR002104">
    <property type="entry name" value="Integrase_catalytic"/>
</dbReference>
<dbReference type="EMBL" id="JAHAGS010000505">
    <property type="protein sequence ID" value="MBS6098927.1"/>
    <property type="molecule type" value="Genomic_DNA"/>
</dbReference>
<dbReference type="Pfam" id="PF00589">
    <property type="entry name" value="Phage_integrase"/>
    <property type="match status" value="1"/>
</dbReference>
<comment type="caution">
    <text evidence="5">The sequence shown here is derived from an EMBL/GenBank/DDBJ whole genome shotgun (WGS) entry which is preliminary data.</text>
</comment>
<dbReference type="GO" id="GO:0015074">
    <property type="term" value="P:DNA integration"/>
    <property type="evidence" value="ECO:0007669"/>
    <property type="project" value="InterPro"/>
</dbReference>
<keyword evidence="3" id="KW-0233">DNA recombination</keyword>
<dbReference type="Gene3D" id="1.10.150.130">
    <property type="match status" value="1"/>
</dbReference>
<dbReference type="InterPro" id="IPR013762">
    <property type="entry name" value="Integrase-like_cat_sf"/>
</dbReference>
<evidence type="ECO:0000256" key="3">
    <source>
        <dbReference type="ARBA" id="ARBA00023172"/>
    </source>
</evidence>
<dbReference type="GO" id="GO:0006310">
    <property type="term" value="P:DNA recombination"/>
    <property type="evidence" value="ECO:0007669"/>
    <property type="project" value="UniProtKB-KW"/>
</dbReference>
<dbReference type="Proteomes" id="UP000703822">
    <property type="component" value="Unassembled WGS sequence"/>
</dbReference>
<dbReference type="Gene3D" id="1.10.443.10">
    <property type="entry name" value="Intergrase catalytic core"/>
    <property type="match status" value="1"/>
</dbReference>
<dbReference type="PANTHER" id="PTHR30349:SF64">
    <property type="entry name" value="PROPHAGE INTEGRASE INTD-RELATED"/>
    <property type="match status" value="1"/>
</dbReference>